<dbReference type="InterPro" id="IPR000182">
    <property type="entry name" value="GNAT_dom"/>
</dbReference>
<evidence type="ECO:0000313" key="5">
    <source>
        <dbReference type="Proteomes" id="UP000185608"/>
    </source>
</evidence>
<accession>A0A1J1ABE0</accession>
<dbReference type="Proteomes" id="UP000185608">
    <property type="component" value="Chromosome"/>
</dbReference>
<gene>
    <name evidence="4" type="ORF">HSR6_0998</name>
    <name evidence="3" type="ORF">HTSR_0967</name>
</gene>
<keyword evidence="6" id="KW-1185">Reference proteome</keyword>
<dbReference type="PATRIC" id="fig|1855411.3.peg.970"/>
<dbReference type="PROSITE" id="PS51186">
    <property type="entry name" value="GNAT"/>
    <property type="match status" value="1"/>
</dbReference>
<dbReference type="KEGG" id="hhsr:HSR6_0998"/>
<dbReference type="Pfam" id="PF00583">
    <property type="entry name" value="Acetyltransf_1"/>
    <property type="match status" value="1"/>
</dbReference>
<dbReference type="GeneID" id="30417523"/>
<evidence type="ECO:0000313" key="4">
    <source>
        <dbReference type="EMBL" id="APE95450.1"/>
    </source>
</evidence>
<dbReference type="Proteomes" id="UP000186165">
    <property type="component" value="Chromosome"/>
</dbReference>
<dbReference type="EMBL" id="CP016804">
    <property type="protein sequence ID" value="APE95450.1"/>
    <property type="molecule type" value="Genomic_DNA"/>
</dbReference>
<dbReference type="GO" id="GO:0016747">
    <property type="term" value="F:acyltransferase activity, transferring groups other than amino-acyl groups"/>
    <property type="evidence" value="ECO:0007669"/>
    <property type="project" value="InterPro"/>
</dbReference>
<dbReference type="InterPro" id="IPR016181">
    <property type="entry name" value="Acyl_CoA_acyltransferase"/>
</dbReference>
<dbReference type="KEGG" id="halh:HTSR_0967"/>
<evidence type="ECO:0000256" key="1">
    <source>
        <dbReference type="SAM" id="MobiDB-lite"/>
    </source>
</evidence>
<feature type="domain" description="N-acetyltransferase" evidence="2">
    <location>
        <begin position="1"/>
        <end position="133"/>
    </location>
</feature>
<feature type="region of interest" description="Disordered" evidence="1">
    <location>
        <begin position="155"/>
        <end position="189"/>
    </location>
</feature>
<proteinExistence type="predicted"/>
<dbReference type="STRING" id="1873524.HSR6_0998"/>
<reference evidence="6" key="2">
    <citation type="submission" date="2016-08" db="EMBL/GenBank/DDBJ databases">
        <title>Discovery of first anaerobic lithoheterotrophic haloarchae widely represented in hypersaline habitats.</title>
        <authorList>
            <person name="Sorokin D.Y."/>
            <person name="Kublanov I.V."/>
            <person name="Roman P."/>
            <person name="Sinninghe Damste J.S."/>
            <person name="Golyshin P.N."/>
            <person name="Rojo D."/>
            <person name="Ciordia S."/>
            <person name="Mena Md.C."/>
            <person name="Ferrer M."/>
            <person name="Smedile F."/>
            <person name="Messina E."/>
            <person name="La Cono V."/>
            <person name="Yakimov M.M."/>
        </authorList>
    </citation>
    <scope>NUCLEOTIDE SEQUENCE [LARGE SCALE GENOMIC DNA]</scope>
    <source>
        <strain evidence="6">HSR6</strain>
    </source>
</reference>
<name>A0A1D8S472_9EURY</name>
<evidence type="ECO:0000313" key="3">
    <source>
        <dbReference type="EMBL" id="AOW80151.1"/>
    </source>
</evidence>
<organism evidence="3 5">
    <name type="scientific">Halodesulfurarchaeum formicicum</name>
    <dbReference type="NCBI Taxonomy" id="1873524"/>
    <lineage>
        <taxon>Archaea</taxon>
        <taxon>Methanobacteriati</taxon>
        <taxon>Methanobacteriota</taxon>
        <taxon>Stenosarchaea group</taxon>
        <taxon>Halobacteria</taxon>
        <taxon>Halobacteriales</taxon>
        <taxon>Halobacteriaceae</taxon>
        <taxon>Halodesulfurarchaeum</taxon>
    </lineage>
</organism>
<keyword evidence="3" id="KW-0808">Transferase</keyword>
<dbReference type="OrthoDB" id="104811at2157"/>
<dbReference type="EMBL" id="CP016070">
    <property type="protein sequence ID" value="AOW80151.1"/>
    <property type="molecule type" value="Genomic_DNA"/>
</dbReference>
<dbReference type="AlphaFoldDB" id="A0A1D8S472"/>
<accession>A0A1D8S472</accession>
<reference evidence="3 5" key="1">
    <citation type="submission" date="2016-06" db="EMBL/GenBank/DDBJ databases">
        <title>Discovery of anaerobic lithoheterotrophic haloarchaeon capable of sulfur respiration by hydrogen and formate.</title>
        <authorList>
            <person name="Sorokin D.Y."/>
            <person name="Kublanov I.V."/>
            <person name="Roman P."/>
            <person name="Sinninghe Damste J.S."/>
            <person name="Golyshin P.N."/>
            <person name="Rojo D."/>
            <person name="Ciordia S."/>
            <person name="Mena Md.C."/>
            <person name="Ferrer M."/>
            <person name="Smedile F."/>
            <person name="Messina E."/>
            <person name="La Cono V."/>
            <person name="Yakimov M.M."/>
        </authorList>
    </citation>
    <scope>NUCLEOTIDE SEQUENCE [LARGE SCALE GENOMIC DNA]</scope>
    <source>
        <strain evidence="3 5">HTSR1</strain>
    </source>
</reference>
<reference evidence="4" key="3">
    <citation type="journal article" date="2017" name="ISME J.">
        <title>Discovery of anaerobic lithoheterotrophic haloarchaea, ubiquitous in hypersaline habitats.</title>
        <authorList>
            <person name="Sorokin D.Y."/>
            <person name="Messina E."/>
            <person name="Smedile F."/>
            <person name="Roman P."/>
            <person name="Damste J.S.S."/>
            <person name="Ciordia S."/>
            <person name="Mena M.C."/>
            <person name="Ferrer M."/>
            <person name="Golyshin P.N."/>
            <person name="Kublanov I.V."/>
            <person name="Samarov N.I."/>
            <person name="Toshchakov S.V."/>
            <person name="La Cono V."/>
            <person name="Yakimov M.M."/>
        </authorList>
    </citation>
    <scope>NUCLEOTIDE SEQUENCE</scope>
    <source>
        <strain evidence="4">HSR6</strain>
    </source>
</reference>
<evidence type="ECO:0000313" key="6">
    <source>
        <dbReference type="Proteomes" id="UP000186165"/>
    </source>
</evidence>
<protein>
    <submittedName>
        <fullName evidence="3">N-acetyltransferase GCN5</fullName>
    </submittedName>
</protein>
<dbReference type="RefSeq" id="WP_070364866.1">
    <property type="nucleotide sequence ID" value="NZ_CP016070.1"/>
</dbReference>
<evidence type="ECO:0000259" key="2">
    <source>
        <dbReference type="PROSITE" id="PS51186"/>
    </source>
</evidence>
<dbReference type="CDD" id="cd04301">
    <property type="entry name" value="NAT_SF"/>
    <property type="match status" value="1"/>
</dbReference>
<dbReference type="Gene3D" id="3.40.630.30">
    <property type="match status" value="1"/>
</dbReference>
<sequence length="189" mass="21784">MHIRDAKNHEEVWLLDQLAAFNFEDPAFRSRDYVIAIDERTGEKTGFGRLRVHRTADGERCELTCIGVRKAWRGQGIGAHIVERLIEMARDQGFESVYALTPAPEYLFQFGFETVDNTLPPILEERLESMRTRHPDAAATHIVVEEFSVPPRLKRRFEDGNEDDGVDERPEDFGVDPETATYKYDVDRT</sequence>
<dbReference type="SUPFAM" id="SSF55729">
    <property type="entry name" value="Acyl-CoA N-acyltransferases (Nat)"/>
    <property type="match status" value="1"/>
</dbReference>